<dbReference type="Proteomes" id="UP001600888">
    <property type="component" value="Unassembled WGS sequence"/>
</dbReference>
<dbReference type="EMBL" id="JBAWTH010000076">
    <property type="protein sequence ID" value="KAL2279366.1"/>
    <property type="molecule type" value="Genomic_DNA"/>
</dbReference>
<sequence>MATKLSILSLSAILASVPLGSCQFGEQTIAGDGPLGLFDIPTSEYADKDNANATGLITFDRYSLSIAVKADVPIPDADSGDPDNSTMTSVISLETDSPVSNQTTCVAIFHGLSANISAASIDLDSQDGYGCGRMLSDDCVSALLSAANSGIQRDCSGYLPDIPQSCMDQFGDMSGTGFSIQSESEQILYQHGAEPAAPGNDTLWTAAATNIWPVFLTAIVENGSSWRPETYLSCLRPDTFKEGTVRPSAEPNGTESGDGDSTGTGTTDDPAPSPTNSASQAGLTIAVAIVGLAFNAAMWFM</sequence>
<name>A0ABR4EAA6_9PEZI</name>
<evidence type="ECO:0000256" key="1">
    <source>
        <dbReference type="SAM" id="MobiDB-lite"/>
    </source>
</evidence>
<organism evidence="3 4">
    <name type="scientific">Diaporthe vaccinii</name>
    <dbReference type="NCBI Taxonomy" id="105482"/>
    <lineage>
        <taxon>Eukaryota</taxon>
        <taxon>Fungi</taxon>
        <taxon>Dikarya</taxon>
        <taxon>Ascomycota</taxon>
        <taxon>Pezizomycotina</taxon>
        <taxon>Sordariomycetes</taxon>
        <taxon>Sordariomycetidae</taxon>
        <taxon>Diaporthales</taxon>
        <taxon>Diaporthaceae</taxon>
        <taxon>Diaporthe</taxon>
        <taxon>Diaporthe eres species complex</taxon>
    </lineage>
</organism>
<feature type="chain" id="PRO_5045084822" evidence="2">
    <location>
        <begin position="23"/>
        <end position="301"/>
    </location>
</feature>
<proteinExistence type="predicted"/>
<comment type="caution">
    <text evidence="3">The sequence shown here is derived from an EMBL/GenBank/DDBJ whole genome shotgun (WGS) entry which is preliminary data.</text>
</comment>
<reference evidence="3 4" key="1">
    <citation type="submission" date="2024-03" db="EMBL/GenBank/DDBJ databases">
        <title>A high-quality draft genome sequence of Diaporthe vaccinii, a causative agent of upright dieback and viscid rot disease in cranberry plants.</title>
        <authorList>
            <person name="Sarrasin M."/>
            <person name="Lang B.F."/>
            <person name="Burger G."/>
        </authorList>
    </citation>
    <scope>NUCLEOTIDE SEQUENCE [LARGE SCALE GENOMIC DNA]</scope>
    <source>
        <strain evidence="3 4">IS7</strain>
    </source>
</reference>
<evidence type="ECO:0000313" key="4">
    <source>
        <dbReference type="Proteomes" id="UP001600888"/>
    </source>
</evidence>
<feature type="region of interest" description="Disordered" evidence="1">
    <location>
        <begin position="242"/>
        <end position="278"/>
    </location>
</feature>
<keyword evidence="2" id="KW-0732">Signal</keyword>
<gene>
    <name evidence="3" type="ORF">FJTKL_13439</name>
</gene>
<evidence type="ECO:0000313" key="3">
    <source>
        <dbReference type="EMBL" id="KAL2279366.1"/>
    </source>
</evidence>
<feature type="compositionally biased region" description="Low complexity" evidence="1">
    <location>
        <begin position="253"/>
        <end position="269"/>
    </location>
</feature>
<protein>
    <submittedName>
        <fullName evidence="3">Uncharacterized protein</fullName>
    </submittedName>
</protein>
<accession>A0ABR4EAA6</accession>
<feature type="signal peptide" evidence="2">
    <location>
        <begin position="1"/>
        <end position="22"/>
    </location>
</feature>
<keyword evidence="4" id="KW-1185">Reference proteome</keyword>
<evidence type="ECO:0000256" key="2">
    <source>
        <dbReference type="SAM" id="SignalP"/>
    </source>
</evidence>